<evidence type="ECO:0000313" key="1">
    <source>
        <dbReference type="Proteomes" id="UP000887576"/>
    </source>
</evidence>
<dbReference type="WBParaSite" id="JU765_v2.g3539.t1">
    <property type="protein sequence ID" value="JU765_v2.g3539.t1"/>
    <property type="gene ID" value="JU765_v2.g3539"/>
</dbReference>
<proteinExistence type="predicted"/>
<reference evidence="2" key="1">
    <citation type="submission" date="2022-11" db="UniProtKB">
        <authorList>
            <consortium name="WormBaseParasite"/>
        </authorList>
    </citation>
    <scope>IDENTIFICATION</scope>
</reference>
<name>A0AC34R5B2_9BILA</name>
<dbReference type="Proteomes" id="UP000887576">
    <property type="component" value="Unplaced"/>
</dbReference>
<organism evidence="1 2">
    <name type="scientific">Panagrolaimus sp. JU765</name>
    <dbReference type="NCBI Taxonomy" id="591449"/>
    <lineage>
        <taxon>Eukaryota</taxon>
        <taxon>Metazoa</taxon>
        <taxon>Ecdysozoa</taxon>
        <taxon>Nematoda</taxon>
        <taxon>Chromadorea</taxon>
        <taxon>Rhabditida</taxon>
        <taxon>Tylenchina</taxon>
        <taxon>Panagrolaimomorpha</taxon>
        <taxon>Panagrolaimoidea</taxon>
        <taxon>Panagrolaimidae</taxon>
        <taxon>Panagrolaimus</taxon>
    </lineage>
</organism>
<evidence type="ECO:0000313" key="2">
    <source>
        <dbReference type="WBParaSite" id="JU765_v2.g3539.t1"/>
    </source>
</evidence>
<accession>A0AC34R5B2</accession>
<protein>
    <submittedName>
        <fullName evidence="2">Uncharacterized protein</fullName>
    </submittedName>
</protein>
<sequence>MVDDELFEENKPITNTKTAVSIYFIENSGQIFVCDLNTNQIEQSFFCRSSLLGNLQEWERFFGGLKKSHSGSVVKCILFKTNVEPNSPKKAKHLKMIKEIGYKFGYENICFVTDLVKYLTSNLLIAKKLGRKYEIGDHVLVVKIVSMPVLTGQFCLLKKQEIGWNVVAVKNDIIKDMTSEAMKTFTKICLNNSGIELDQIKTINFDISEFFKNDVETIEECESILKENLPTEKIIIVTKPAKDNRTDFLVSAGKYLSKVYSGEEYFNDYDCYVGNICEYKFELEVNESTIELPVQFKRLPCKIEKKLNFGLSKNFKLFRYREHDKESQTIPIKKILVHDFDLNINDNETVVATLKMDVNKTSLFEIRKDNDDKTLLFQTIPFVEFKSCCPVLSFVKNSSSMTCSLNYYKEGLRWNLKDINGNVKIPFTISFDKEIYVGEAASEHPEFYIHGLWRFFILKNANSRIHKIVKTADGLRKTTPATIFAIFIKSILKLLEENSIEQVEEITWKASNAVDEILKNACEILKIKGEPLEKQENENDNCL</sequence>